<protein>
    <submittedName>
        <fullName evidence="1">Uncharacterized protein</fullName>
    </submittedName>
</protein>
<reference evidence="1" key="1">
    <citation type="journal article" date="2015" name="Nature">
        <title>Complex archaea that bridge the gap between prokaryotes and eukaryotes.</title>
        <authorList>
            <person name="Spang A."/>
            <person name="Saw J.H."/>
            <person name="Jorgensen S.L."/>
            <person name="Zaremba-Niedzwiedzka K."/>
            <person name="Martijn J."/>
            <person name="Lind A.E."/>
            <person name="van Eijk R."/>
            <person name="Schleper C."/>
            <person name="Guy L."/>
            <person name="Ettema T.J."/>
        </authorList>
    </citation>
    <scope>NUCLEOTIDE SEQUENCE</scope>
</reference>
<organism evidence="1">
    <name type="scientific">marine sediment metagenome</name>
    <dbReference type="NCBI Taxonomy" id="412755"/>
    <lineage>
        <taxon>unclassified sequences</taxon>
        <taxon>metagenomes</taxon>
        <taxon>ecological metagenomes</taxon>
    </lineage>
</organism>
<sequence>MAERLSDKLLEYLLPARGRTVNLRDIRIYLKIEPGSKDDQNLRVQMSTPLVKKRIVKPSGLGDGNYKVLVPVEPVKWWDSGIDEEPLDFRFPKAYECDEETYVSTEFGIEELVE</sequence>
<proteinExistence type="predicted"/>
<dbReference type="EMBL" id="LAZR01063938">
    <property type="protein sequence ID" value="KKK58527.1"/>
    <property type="molecule type" value="Genomic_DNA"/>
</dbReference>
<dbReference type="AlphaFoldDB" id="A0A0F8WNS9"/>
<name>A0A0F8WNS9_9ZZZZ</name>
<comment type="caution">
    <text evidence="1">The sequence shown here is derived from an EMBL/GenBank/DDBJ whole genome shotgun (WGS) entry which is preliminary data.</text>
</comment>
<feature type="non-terminal residue" evidence="1">
    <location>
        <position position="114"/>
    </location>
</feature>
<accession>A0A0F8WNS9</accession>
<gene>
    <name evidence="1" type="ORF">LCGC14_3043570</name>
</gene>
<evidence type="ECO:0000313" key="1">
    <source>
        <dbReference type="EMBL" id="KKK58527.1"/>
    </source>
</evidence>